<gene>
    <name evidence="2" type="ORF">A3A02_00750</name>
</gene>
<evidence type="ECO:0000313" key="2">
    <source>
        <dbReference type="EMBL" id="OGY52441.1"/>
    </source>
</evidence>
<reference evidence="2 3" key="1">
    <citation type="journal article" date="2016" name="Nat. Commun.">
        <title>Thousands of microbial genomes shed light on interconnected biogeochemical processes in an aquifer system.</title>
        <authorList>
            <person name="Anantharaman K."/>
            <person name="Brown C.T."/>
            <person name="Hug L.A."/>
            <person name="Sharon I."/>
            <person name="Castelle C.J."/>
            <person name="Probst A.J."/>
            <person name="Thomas B.C."/>
            <person name="Singh A."/>
            <person name="Wilkins M.J."/>
            <person name="Karaoz U."/>
            <person name="Brodie E.L."/>
            <person name="Williams K.H."/>
            <person name="Hubbard S.S."/>
            <person name="Banfield J.F."/>
        </authorList>
    </citation>
    <scope>NUCLEOTIDE SEQUENCE [LARGE SCALE GENOMIC DNA]</scope>
</reference>
<dbReference type="EMBL" id="MHIM01000019">
    <property type="protein sequence ID" value="OGY52441.1"/>
    <property type="molecule type" value="Genomic_DNA"/>
</dbReference>
<comment type="caution">
    <text evidence="2">The sequence shown here is derived from an EMBL/GenBank/DDBJ whole genome shotgun (WGS) entry which is preliminary data.</text>
</comment>
<feature type="transmembrane region" description="Helical" evidence="1">
    <location>
        <begin position="12"/>
        <end position="40"/>
    </location>
</feature>
<dbReference type="Proteomes" id="UP000177376">
    <property type="component" value="Unassembled WGS sequence"/>
</dbReference>
<organism evidence="2 3">
    <name type="scientific">Candidatus Buchananbacteria bacterium RIFCSPLOWO2_01_FULL_39_33</name>
    <dbReference type="NCBI Taxonomy" id="1797543"/>
    <lineage>
        <taxon>Bacteria</taxon>
        <taxon>Candidatus Buchananiibacteriota</taxon>
    </lineage>
</organism>
<evidence type="ECO:0000256" key="1">
    <source>
        <dbReference type="SAM" id="Phobius"/>
    </source>
</evidence>
<keyword evidence="1" id="KW-0472">Membrane</keyword>
<sequence length="715" mass="76110">MPFLKTTQTLKATNTTLVIGLSIAIASVVIISLITIWQLIASTSSLSALSPSSSGCYSLPSDKTATVTTMPSGTTDYTLGACFAYYSGQSSVSYCWDDFGEDAMTLGICKNIWRNDNSTRLYKFCPNLTCGGSSATQDFTVAITQPSWGSADNYLCLNQAYTFKAQASGPYSGYTYTWTFQGNDGQPTSGQSVSHTFKSTYTGSVTYSYSVTVNATPSGQSTPTAGQMATFKVSNCNPIITTTTKYWCKNSGTATAACVSTVTEAAPTNTATYTTKETCDASCQPVIDLCSNITDVQSTVPSGYIRNTDGTCSVDKTVKYYYCTGPSSCTDAVTSCPSGKKCYSTKDNCNSRASSDCPALSTVKRCCTWKSWWRSYSEVMTESECQAKNNYYWCKYSPTCSNNNCGPAVTTDVCSNISGSQTVMPSGYVADSSGNCVEDKCLNIEGIQANLPTGYKVENGICSLKDTGISVSGTVRKYTDSTNFPSSGSNEIDGATVSLFLSPDRKVAVASGKTSGEAFYSINNLSQTGTYGVNVSASGYLTICSSVNAPTTAANFTLLPIEQPNNALNNSTSTKPGGDNYWDCDGGRTDIKAELQSSLQCLFDRIRANTTLTNPGIKYTSFARCSNHSGISNGKYCHDIGLAADFVPQINGQDNLSSTVVSQFKTMAGSCKLRVFDETATKGHIHVSACQCVNGTTGNAVYDCSSAPKTYQCEF</sequence>
<dbReference type="CDD" id="cd00146">
    <property type="entry name" value="PKD"/>
    <property type="match status" value="1"/>
</dbReference>
<evidence type="ECO:0000313" key="3">
    <source>
        <dbReference type="Proteomes" id="UP000177376"/>
    </source>
</evidence>
<dbReference type="AlphaFoldDB" id="A0A1G1YJI6"/>
<accession>A0A1G1YJI6</accession>
<name>A0A1G1YJI6_9BACT</name>
<proteinExistence type="predicted"/>
<keyword evidence="1" id="KW-0812">Transmembrane</keyword>
<keyword evidence="1" id="KW-1133">Transmembrane helix</keyword>
<protein>
    <submittedName>
        <fullName evidence="2">Uncharacterized protein</fullName>
    </submittedName>
</protein>